<name>A0A402CI99_RHOWR</name>
<evidence type="ECO:0000313" key="3">
    <source>
        <dbReference type="Proteomes" id="UP000287519"/>
    </source>
</evidence>
<feature type="region of interest" description="Disordered" evidence="1">
    <location>
        <begin position="1"/>
        <end position="58"/>
    </location>
</feature>
<dbReference type="Proteomes" id="UP000287519">
    <property type="component" value="Unassembled WGS sequence"/>
</dbReference>
<reference evidence="2 3" key="1">
    <citation type="submission" date="2018-11" db="EMBL/GenBank/DDBJ databases">
        <title>Microbial catabolism of amino acid.</title>
        <authorList>
            <person name="Hibi M."/>
            <person name="Ogawa J."/>
        </authorList>
    </citation>
    <scope>NUCLEOTIDE SEQUENCE [LARGE SCALE GENOMIC DNA]</scope>
    <source>
        <strain evidence="2 3">C31-06</strain>
    </source>
</reference>
<dbReference type="AlphaFoldDB" id="A0A402CI99"/>
<keyword evidence="3" id="KW-1185">Reference proteome</keyword>
<evidence type="ECO:0000313" key="2">
    <source>
        <dbReference type="EMBL" id="GCE43289.1"/>
    </source>
</evidence>
<accession>A0A402CI99</accession>
<organism evidence="2 3">
    <name type="scientific">Rhodococcus wratislaviensis</name>
    <name type="common">Tsukamurella wratislaviensis</name>
    <dbReference type="NCBI Taxonomy" id="44752"/>
    <lineage>
        <taxon>Bacteria</taxon>
        <taxon>Bacillati</taxon>
        <taxon>Actinomycetota</taxon>
        <taxon>Actinomycetes</taxon>
        <taxon>Mycobacteriales</taxon>
        <taxon>Nocardiaceae</taxon>
        <taxon>Rhodococcus</taxon>
    </lineage>
</organism>
<sequence>MRPATRVGCPDSSWEGRESGSCRRRNSLRPPSGNGRGPFSLPGRHSTRNRNFAATRRR</sequence>
<proteinExistence type="predicted"/>
<comment type="caution">
    <text evidence="2">The sequence shown here is derived from an EMBL/GenBank/DDBJ whole genome shotgun (WGS) entry which is preliminary data.</text>
</comment>
<dbReference type="EMBL" id="BHYM01000069">
    <property type="protein sequence ID" value="GCE43289.1"/>
    <property type="molecule type" value="Genomic_DNA"/>
</dbReference>
<feature type="compositionally biased region" description="Low complexity" evidence="1">
    <location>
        <begin position="49"/>
        <end position="58"/>
    </location>
</feature>
<protein>
    <submittedName>
        <fullName evidence="2">Uncharacterized protein</fullName>
    </submittedName>
</protein>
<evidence type="ECO:0000256" key="1">
    <source>
        <dbReference type="SAM" id="MobiDB-lite"/>
    </source>
</evidence>
<gene>
    <name evidence="2" type="ORF">Rhow_007418</name>
</gene>